<dbReference type="Proteomes" id="UP000195667">
    <property type="component" value="Unassembled WGS sequence"/>
</dbReference>
<reference evidence="3" key="1">
    <citation type="submission" date="2017-02" db="EMBL/GenBank/DDBJ databases">
        <authorList>
            <person name="Daims H."/>
        </authorList>
    </citation>
    <scope>NUCLEOTIDE SEQUENCE [LARGE SCALE GENOMIC DNA]</scope>
</reference>
<evidence type="ECO:0000313" key="2">
    <source>
        <dbReference type="EMBL" id="SJM94306.1"/>
    </source>
</evidence>
<accession>A0A1R4HDL4</accession>
<dbReference type="AlphaFoldDB" id="A0A1R4HDL4"/>
<gene>
    <name evidence="2" type="ORF">CRENPOLYSF1_530007</name>
</gene>
<dbReference type="RefSeq" id="WP_087144247.1">
    <property type="nucleotide sequence ID" value="NZ_FUKI01000130.1"/>
</dbReference>
<proteinExistence type="predicted"/>
<evidence type="ECO:0000256" key="1">
    <source>
        <dbReference type="SAM" id="SignalP"/>
    </source>
</evidence>
<protein>
    <recommendedName>
        <fullName evidence="4">Dicarboxylate transport domain-containing protein</fullName>
    </recommendedName>
</protein>
<keyword evidence="3" id="KW-1185">Reference proteome</keyword>
<feature type="signal peptide" evidence="1">
    <location>
        <begin position="1"/>
        <end position="21"/>
    </location>
</feature>
<keyword evidence="1" id="KW-0732">Signal</keyword>
<name>A0A1R4HDL4_9GAMM</name>
<feature type="chain" id="PRO_5012232868" description="Dicarboxylate transport domain-containing protein" evidence="1">
    <location>
        <begin position="22"/>
        <end position="835"/>
    </location>
</feature>
<organism evidence="2 3">
    <name type="scientific">Crenothrix polyspora</name>
    <dbReference type="NCBI Taxonomy" id="360316"/>
    <lineage>
        <taxon>Bacteria</taxon>
        <taxon>Pseudomonadati</taxon>
        <taxon>Pseudomonadota</taxon>
        <taxon>Gammaproteobacteria</taxon>
        <taxon>Methylococcales</taxon>
        <taxon>Crenotrichaceae</taxon>
        <taxon>Crenothrix</taxon>
    </lineage>
</organism>
<evidence type="ECO:0008006" key="4">
    <source>
        <dbReference type="Google" id="ProtNLM"/>
    </source>
</evidence>
<sequence length="835" mass="91633">MQWIKGFALAILLLAMPLASAFNHATLKIDSYTSEDWQLAGISIGINNVNQASQQLALSIATLKLPKPFDDIRLVNIVCAVFAWKADEIVCRQGHAQLQSKYWQSPSTDFAFSLNKHNSSLSLSKLKIADGTLQVHAIAHDNNWQITVDGKNVDTTQLQRYLPALPIVIDKGRATIKLSATGVAADIKQLKFDTALIKTSIKSNDGQFSTDTLDGVNQLTAHNNHGMWHWQNHVEINKGALYADPVHFKVAAKPIMADANGLWNSATKHVTVQSFAVKNINVANSAVFVQATLHDKHWQVAMDAKNIDGTQLKQYFPKLPLQFKTGTANLNVLASGVASDVQQLKLNAKLLEATVQNAGGQFATEKLTLTSQLTGQNNHGIWQWQNNSQLLRGALYVDPVYVEVASKPIRIDSTGVWNAKTKTVSFKNVHYQHPETGVLSGAGVVSYSKQIQLNTANFDVTGVGLQNLFTTYITPFFDPLTSEGVNLEGTAQGQFVFAKNVLTDAKVNFAKLTLKDNRNRLRVKNGAGVVNWSSNPFATQVSTFSWRQLFIGKLPIGAASVALNLWGSNFRLLQPAQLPFLGGIIAVNQLSWYKKPAQEPDISLSGRIDDVSLEKLSRVMQWTPLAGKISGHIPGVSYHNNTLRLGGQLSINAFDGNITLTNLASEGLFSDYPLIHSDFVLDNLDLDQITRKFSFGSITGKVSGYVKELTLENWHPTHFFAWLGTPDNDKSSHRISQKAVQNIASIGGGGATDILSRSFLTLFDTFGYDKIGVGCYLNKGVCQMMGVETTPQGYYLIRGGGLPRIDVMGYNPQVDWEVLVDRLGRISSTEEVIVK</sequence>
<dbReference type="EMBL" id="FUKI01000130">
    <property type="protein sequence ID" value="SJM94306.1"/>
    <property type="molecule type" value="Genomic_DNA"/>
</dbReference>
<dbReference type="OrthoDB" id="6191549at2"/>
<evidence type="ECO:0000313" key="3">
    <source>
        <dbReference type="Proteomes" id="UP000195667"/>
    </source>
</evidence>